<dbReference type="EMBL" id="OU015567">
    <property type="protein sequence ID" value="CAG5110127.1"/>
    <property type="molecule type" value="Genomic_DNA"/>
</dbReference>
<proteinExistence type="predicted"/>
<accession>A0ABN7SXQ0</accession>
<keyword evidence="3" id="KW-1185">Reference proteome</keyword>
<name>A0ABN7SXQ0_OIKDI</name>
<protein>
    <submittedName>
        <fullName evidence="2">Oidioi.mRNA.OKI2018_I69.chr2.g4559.t1.cds</fullName>
    </submittedName>
</protein>
<evidence type="ECO:0000313" key="2">
    <source>
        <dbReference type="EMBL" id="CAG5110127.1"/>
    </source>
</evidence>
<keyword evidence="1" id="KW-0812">Transmembrane</keyword>
<feature type="transmembrane region" description="Helical" evidence="1">
    <location>
        <begin position="25"/>
        <end position="46"/>
    </location>
</feature>
<gene>
    <name evidence="2" type="ORF">OKIOD_LOCUS13324</name>
</gene>
<organism evidence="2 3">
    <name type="scientific">Oikopleura dioica</name>
    <name type="common">Tunicate</name>
    <dbReference type="NCBI Taxonomy" id="34765"/>
    <lineage>
        <taxon>Eukaryota</taxon>
        <taxon>Metazoa</taxon>
        <taxon>Chordata</taxon>
        <taxon>Tunicata</taxon>
        <taxon>Appendicularia</taxon>
        <taxon>Copelata</taxon>
        <taxon>Oikopleuridae</taxon>
        <taxon>Oikopleura</taxon>
    </lineage>
</organism>
<reference evidence="2 3" key="1">
    <citation type="submission" date="2021-04" db="EMBL/GenBank/DDBJ databases">
        <authorList>
            <person name="Bliznina A."/>
        </authorList>
    </citation>
    <scope>NUCLEOTIDE SEQUENCE [LARGE SCALE GENOMIC DNA]</scope>
</reference>
<evidence type="ECO:0000256" key="1">
    <source>
        <dbReference type="SAM" id="Phobius"/>
    </source>
</evidence>
<sequence length="118" mass="13779">MQRQRGQATMTFSEAERRKNLREDWIFCGVILFYVILVTVIITSYVSQDRSCDCIGKGCFPEIEERSILQKNFDFKNCSTSLMLTTTDIDISDNQLTTSWLREYITDSTVVDKFEIYC</sequence>
<evidence type="ECO:0000313" key="3">
    <source>
        <dbReference type="Proteomes" id="UP001158576"/>
    </source>
</evidence>
<keyword evidence="1" id="KW-0472">Membrane</keyword>
<dbReference type="Proteomes" id="UP001158576">
    <property type="component" value="Chromosome 2"/>
</dbReference>
<keyword evidence="1" id="KW-1133">Transmembrane helix</keyword>